<evidence type="ECO:0000313" key="3">
    <source>
        <dbReference type="Proteomes" id="UP001596053"/>
    </source>
</evidence>
<reference evidence="3" key="1">
    <citation type="journal article" date="2019" name="Int. J. Syst. Evol. Microbiol.">
        <title>The Global Catalogue of Microorganisms (GCM) 10K type strain sequencing project: providing services to taxonomists for standard genome sequencing and annotation.</title>
        <authorList>
            <consortium name="The Broad Institute Genomics Platform"/>
            <consortium name="The Broad Institute Genome Sequencing Center for Infectious Disease"/>
            <person name="Wu L."/>
            <person name="Ma J."/>
        </authorList>
    </citation>
    <scope>NUCLEOTIDE SEQUENCE [LARGE SCALE GENOMIC DNA]</scope>
    <source>
        <strain evidence="3">NCAIM B.01391</strain>
    </source>
</reference>
<name>A0ABW0IUE7_9HYPH</name>
<dbReference type="EMBL" id="JBHSLW010000034">
    <property type="protein sequence ID" value="MFC5421859.1"/>
    <property type="molecule type" value="Genomic_DNA"/>
</dbReference>
<feature type="region of interest" description="Disordered" evidence="1">
    <location>
        <begin position="12"/>
        <end position="44"/>
    </location>
</feature>
<gene>
    <name evidence="2" type="ORF">ACFPOB_20065</name>
</gene>
<evidence type="ECO:0000256" key="1">
    <source>
        <dbReference type="SAM" id="MobiDB-lite"/>
    </source>
</evidence>
<protein>
    <submittedName>
        <fullName evidence="2">Uncharacterized protein</fullName>
    </submittedName>
</protein>
<proteinExistence type="predicted"/>
<dbReference type="Proteomes" id="UP001596053">
    <property type="component" value="Unassembled WGS sequence"/>
</dbReference>
<sequence length="44" mass="4665">MLKQDALQVAIGGAQRKAGQNNRRRGAAPSHEAHDGSIALENRA</sequence>
<comment type="caution">
    <text evidence="2">The sequence shown here is derived from an EMBL/GenBank/DDBJ whole genome shotgun (WGS) entry which is preliminary data.</text>
</comment>
<dbReference type="RefSeq" id="WP_377800152.1">
    <property type="nucleotide sequence ID" value="NZ_JBHSLW010000034.1"/>
</dbReference>
<accession>A0ABW0IUE7</accession>
<organism evidence="2 3">
    <name type="scientific">Bosea eneae</name>
    <dbReference type="NCBI Taxonomy" id="151454"/>
    <lineage>
        <taxon>Bacteria</taxon>
        <taxon>Pseudomonadati</taxon>
        <taxon>Pseudomonadota</taxon>
        <taxon>Alphaproteobacteria</taxon>
        <taxon>Hyphomicrobiales</taxon>
        <taxon>Boseaceae</taxon>
        <taxon>Bosea</taxon>
    </lineage>
</organism>
<keyword evidence="3" id="KW-1185">Reference proteome</keyword>
<evidence type="ECO:0000313" key="2">
    <source>
        <dbReference type="EMBL" id="MFC5421859.1"/>
    </source>
</evidence>